<evidence type="ECO:0000256" key="3">
    <source>
        <dbReference type="ARBA" id="ARBA00022475"/>
    </source>
</evidence>
<evidence type="ECO:0000259" key="8">
    <source>
        <dbReference type="PROSITE" id="PS50928"/>
    </source>
</evidence>
<dbReference type="InterPro" id="IPR035906">
    <property type="entry name" value="MetI-like_sf"/>
</dbReference>
<dbReference type="PANTHER" id="PTHR43744:SF6">
    <property type="entry name" value="ABC TRANSPORTER PERMEASE PROTEIN YESQ-RELATED"/>
    <property type="match status" value="1"/>
</dbReference>
<keyword evidence="4 7" id="KW-0812">Transmembrane</keyword>
<dbReference type="Gene3D" id="1.10.3720.10">
    <property type="entry name" value="MetI-like"/>
    <property type="match status" value="1"/>
</dbReference>
<dbReference type="Proteomes" id="UP000095651">
    <property type="component" value="Unassembled WGS sequence"/>
</dbReference>
<dbReference type="AlphaFoldDB" id="A0A174CI84"/>
<gene>
    <name evidence="9" type="primary">ycjP_34</name>
    <name evidence="9" type="ORF">ERS852407_01888</name>
</gene>
<reference evidence="9 10" key="1">
    <citation type="submission" date="2015-09" db="EMBL/GenBank/DDBJ databases">
        <authorList>
            <consortium name="Pathogen Informatics"/>
        </authorList>
    </citation>
    <scope>NUCLEOTIDE SEQUENCE [LARGE SCALE GENOMIC DNA]</scope>
    <source>
        <strain evidence="9 10">2789STDY5608850</strain>
    </source>
</reference>
<sequence length="278" mass="32199">MTQWIKRGLLYVFLIALAVVMIYPLLWMAGSSFKDNQEIFTSLSIFPTKWDFSAYPEGWKGNGRITYTKYFLNTFLLVIPTVACTVMSSTIVAFGFARFRFPFDKLLFALMLSTLLLPEQTLLVPRYLIFKRLNWLDSYKTFIIPALFATYPFFIYMMIQFIRGIPRELDESAKIDGCNAFQIFGKIIMPLSKPAMFSVIIFQFVWRWNDFFNPLIYINDIKKYPLSLALRSALDISDTVHWNRLMAMSLAAMLPPVLLYIVAQKYFVEGIATTGLKG</sequence>
<proteinExistence type="inferred from homology"/>
<feature type="transmembrane region" description="Helical" evidence="7">
    <location>
        <begin position="106"/>
        <end position="130"/>
    </location>
</feature>
<dbReference type="PANTHER" id="PTHR43744">
    <property type="entry name" value="ABC TRANSPORTER PERMEASE PROTEIN MG189-RELATED-RELATED"/>
    <property type="match status" value="1"/>
</dbReference>
<dbReference type="PROSITE" id="PS50928">
    <property type="entry name" value="ABC_TM1"/>
    <property type="match status" value="1"/>
</dbReference>
<dbReference type="GO" id="GO:0005886">
    <property type="term" value="C:plasma membrane"/>
    <property type="evidence" value="ECO:0007669"/>
    <property type="project" value="UniProtKB-SubCell"/>
</dbReference>
<dbReference type="InterPro" id="IPR000515">
    <property type="entry name" value="MetI-like"/>
</dbReference>
<comment type="similarity">
    <text evidence="7">Belongs to the binding-protein-dependent transport system permease family.</text>
</comment>
<dbReference type="EMBL" id="CYZE01000004">
    <property type="protein sequence ID" value="CUO11889.1"/>
    <property type="molecule type" value="Genomic_DNA"/>
</dbReference>
<feature type="transmembrane region" description="Helical" evidence="7">
    <location>
        <begin position="142"/>
        <end position="162"/>
    </location>
</feature>
<keyword evidence="6 7" id="KW-0472">Membrane</keyword>
<dbReference type="Pfam" id="PF00528">
    <property type="entry name" value="BPD_transp_1"/>
    <property type="match status" value="1"/>
</dbReference>
<feature type="transmembrane region" description="Helical" evidence="7">
    <location>
        <begin position="183"/>
        <end position="206"/>
    </location>
</feature>
<keyword evidence="5 7" id="KW-1133">Transmembrane helix</keyword>
<evidence type="ECO:0000256" key="2">
    <source>
        <dbReference type="ARBA" id="ARBA00022448"/>
    </source>
</evidence>
<evidence type="ECO:0000256" key="1">
    <source>
        <dbReference type="ARBA" id="ARBA00004651"/>
    </source>
</evidence>
<dbReference type="RefSeq" id="WP_055654479.1">
    <property type="nucleotide sequence ID" value="NZ_CABIXC010000004.1"/>
</dbReference>
<evidence type="ECO:0000313" key="9">
    <source>
        <dbReference type="EMBL" id="CUO11889.1"/>
    </source>
</evidence>
<dbReference type="SUPFAM" id="SSF161098">
    <property type="entry name" value="MetI-like"/>
    <property type="match status" value="1"/>
</dbReference>
<evidence type="ECO:0000256" key="7">
    <source>
        <dbReference type="RuleBase" id="RU363032"/>
    </source>
</evidence>
<feature type="transmembrane region" description="Helical" evidence="7">
    <location>
        <begin position="245"/>
        <end position="263"/>
    </location>
</feature>
<evidence type="ECO:0000256" key="5">
    <source>
        <dbReference type="ARBA" id="ARBA00022989"/>
    </source>
</evidence>
<evidence type="ECO:0000256" key="6">
    <source>
        <dbReference type="ARBA" id="ARBA00023136"/>
    </source>
</evidence>
<evidence type="ECO:0000313" key="10">
    <source>
        <dbReference type="Proteomes" id="UP000095651"/>
    </source>
</evidence>
<protein>
    <submittedName>
        <fullName evidence="9">Carbohydrate ABC transporter membrane protein 2, CUT1 family</fullName>
    </submittedName>
</protein>
<dbReference type="GO" id="GO:0055085">
    <property type="term" value="P:transmembrane transport"/>
    <property type="evidence" value="ECO:0007669"/>
    <property type="project" value="InterPro"/>
</dbReference>
<feature type="transmembrane region" description="Helical" evidence="7">
    <location>
        <begin position="70"/>
        <end position="94"/>
    </location>
</feature>
<name>A0A174CI84_9FIRM</name>
<dbReference type="CDD" id="cd06261">
    <property type="entry name" value="TM_PBP2"/>
    <property type="match status" value="1"/>
</dbReference>
<feature type="transmembrane region" description="Helical" evidence="7">
    <location>
        <begin position="9"/>
        <end position="29"/>
    </location>
</feature>
<keyword evidence="3" id="KW-1003">Cell membrane</keyword>
<feature type="domain" description="ABC transmembrane type-1" evidence="8">
    <location>
        <begin position="71"/>
        <end position="263"/>
    </location>
</feature>
<organism evidence="9 10">
    <name type="scientific">Hungatella hathewayi</name>
    <dbReference type="NCBI Taxonomy" id="154046"/>
    <lineage>
        <taxon>Bacteria</taxon>
        <taxon>Bacillati</taxon>
        <taxon>Bacillota</taxon>
        <taxon>Clostridia</taxon>
        <taxon>Lachnospirales</taxon>
        <taxon>Lachnospiraceae</taxon>
        <taxon>Hungatella</taxon>
    </lineage>
</organism>
<keyword evidence="2 7" id="KW-0813">Transport</keyword>
<comment type="subcellular location">
    <subcellularLocation>
        <location evidence="1 7">Cell membrane</location>
        <topology evidence="1 7">Multi-pass membrane protein</topology>
    </subcellularLocation>
</comment>
<evidence type="ECO:0000256" key="4">
    <source>
        <dbReference type="ARBA" id="ARBA00022692"/>
    </source>
</evidence>
<accession>A0A174CI84</accession>